<sequence length="228" mass="23816">MDVEVGPAAATAASNTQSPVSRLNSYVEKTRIGERFKLKDRNTTFTTELRAGTATFLTMAYILAVNASILSDSGGTCSVSDCVPLCSDPTVSPSDCVNSPGTLRLIPPDASCKFEPVNPGYAACLEKTRKDLIVATVASSLIGCVIMGVFANLPLALAPGMGTNAYFAYTVVGFHGSGTVSSGPKEMIGPERLFPTSMASILLSLVFLALLESPSVGLLEIMLINPRG</sequence>
<reference evidence="3 4" key="1">
    <citation type="journal article" date="2015" name="Proc. Natl. Acad. Sci. U.S.A.">
        <title>The resurrection genome of Boea hygrometrica: A blueprint for survival of dehydration.</title>
        <authorList>
            <person name="Xiao L."/>
            <person name="Yang G."/>
            <person name="Zhang L."/>
            <person name="Yang X."/>
            <person name="Zhao S."/>
            <person name="Ji Z."/>
            <person name="Zhou Q."/>
            <person name="Hu M."/>
            <person name="Wang Y."/>
            <person name="Chen M."/>
            <person name="Xu Y."/>
            <person name="Jin H."/>
            <person name="Xiao X."/>
            <person name="Hu G."/>
            <person name="Bao F."/>
            <person name="Hu Y."/>
            <person name="Wan P."/>
            <person name="Li L."/>
            <person name="Deng X."/>
            <person name="Kuang T."/>
            <person name="Xiang C."/>
            <person name="Zhu J.K."/>
            <person name="Oliver M.J."/>
            <person name="He Y."/>
        </authorList>
    </citation>
    <scope>NUCLEOTIDE SEQUENCE [LARGE SCALE GENOMIC DNA]</scope>
    <source>
        <strain evidence="4">cv. XS01</strain>
    </source>
</reference>
<dbReference type="InterPro" id="IPR045018">
    <property type="entry name" value="Azg-like"/>
</dbReference>
<evidence type="ECO:0000313" key="4">
    <source>
        <dbReference type="Proteomes" id="UP000250235"/>
    </source>
</evidence>
<proteinExistence type="predicted"/>
<keyword evidence="2" id="KW-1133">Transmembrane helix</keyword>
<evidence type="ECO:0000256" key="1">
    <source>
        <dbReference type="ARBA" id="ARBA00022448"/>
    </source>
</evidence>
<dbReference type="AlphaFoldDB" id="A0A2Z7B0R6"/>
<dbReference type="GO" id="GO:0005886">
    <property type="term" value="C:plasma membrane"/>
    <property type="evidence" value="ECO:0007669"/>
    <property type="project" value="TreeGrafter"/>
</dbReference>
<protein>
    <recommendedName>
        <fullName evidence="5">Adenine/guanine permease AZG1</fullName>
    </recommendedName>
</protein>
<keyword evidence="2" id="KW-0472">Membrane</keyword>
<dbReference type="OrthoDB" id="1920886at2759"/>
<dbReference type="GO" id="GO:0015854">
    <property type="term" value="P:guanine transport"/>
    <property type="evidence" value="ECO:0007669"/>
    <property type="project" value="TreeGrafter"/>
</dbReference>
<dbReference type="PANTHER" id="PTHR43337:SF19">
    <property type="entry name" value="ADENINE_GUANINE PERMEASE AZG1"/>
    <property type="match status" value="1"/>
</dbReference>
<keyword evidence="2" id="KW-0812">Transmembrane</keyword>
<dbReference type="Proteomes" id="UP000250235">
    <property type="component" value="Unassembled WGS sequence"/>
</dbReference>
<accession>A0A2Z7B0R6</accession>
<feature type="transmembrane region" description="Helical" evidence="2">
    <location>
        <begin position="193"/>
        <end position="211"/>
    </location>
</feature>
<keyword evidence="1" id="KW-0813">Transport</keyword>
<evidence type="ECO:0000256" key="2">
    <source>
        <dbReference type="SAM" id="Phobius"/>
    </source>
</evidence>
<dbReference type="GO" id="GO:0005345">
    <property type="term" value="F:purine nucleobase transmembrane transporter activity"/>
    <property type="evidence" value="ECO:0007669"/>
    <property type="project" value="TreeGrafter"/>
</dbReference>
<gene>
    <name evidence="3" type="ORF">F511_39022</name>
</gene>
<name>A0A2Z7B0R6_9LAMI</name>
<keyword evidence="4" id="KW-1185">Reference proteome</keyword>
<organism evidence="3 4">
    <name type="scientific">Dorcoceras hygrometricum</name>
    <dbReference type="NCBI Taxonomy" id="472368"/>
    <lineage>
        <taxon>Eukaryota</taxon>
        <taxon>Viridiplantae</taxon>
        <taxon>Streptophyta</taxon>
        <taxon>Embryophyta</taxon>
        <taxon>Tracheophyta</taxon>
        <taxon>Spermatophyta</taxon>
        <taxon>Magnoliopsida</taxon>
        <taxon>eudicotyledons</taxon>
        <taxon>Gunneridae</taxon>
        <taxon>Pentapetalae</taxon>
        <taxon>asterids</taxon>
        <taxon>lamiids</taxon>
        <taxon>Lamiales</taxon>
        <taxon>Gesneriaceae</taxon>
        <taxon>Didymocarpoideae</taxon>
        <taxon>Trichosporeae</taxon>
        <taxon>Loxocarpinae</taxon>
        <taxon>Dorcoceras</taxon>
    </lineage>
</organism>
<dbReference type="EMBL" id="KV010268">
    <property type="protein sequence ID" value="KZV27843.1"/>
    <property type="molecule type" value="Genomic_DNA"/>
</dbReference>
<dbReference type="PANTHER" id="PTHR43337">
    <property type="entry name" value="XANTHINE/URACIL PERMEASE C887.17-RELATED"/>
    <property type="match status" value="1"/>
</dbReference>
<evidence type="ECO:0008006" key="5">
    <source>
        <dbReference type="Google" id="ProtNLM"/>
    </source>
</evidence>
<evidence type="ECO:0000313" key="3">
    <source>
        <dbReference type="EMBL" id="KZV27843.1"/>
    </source>
</evidence>
<feature type="transmembrane region" description="Helical" evidence="2">
    <location>
        <begin position="132"/>
        <end position="153"/>
    </location>
</feature>
<dbReference type="GO" id="GO:0015853">
    <property type="term" value="P:adenine transport"/>
    <property type="evidence" value="ECO:0007669"/>
    <property type="project" value="TreeGrafter"/>
</dbReference>